<evidence type="ECO:0000256" key="2">
    <source>
        <dbReference type="ARBA" id="ARBA00023015"/>
    </source>
</evidence>
<dbReference type="Gene3D" id="2.60.40.820">
    <property type="entry name" value="Transcription factor, T-box"/>
    <property type="match status" value="1"/>
</dbReference>
<dbReference type="SUPFAM" id="SSF49417">
    <property type="entry name" value="p53-like transcription factors"/>
    <property type="match status" value="1"/>
</dbReference>
<evidence type="ECO:0000256" key="1">
    <source>
        <dbReference type="ARBA" id="ARBA00004123"/>
    </source>
</evidence>
<dbReference type="GO" id="GO:0000978">
    <property type="term" value="F:RNA polymerase II cis-regulatory region sequence-specific DNA binding"/>
    <property type="evidence" value="ECO:0007669"/>
    <property type="project" value="InterPro"/>
</dbReference>
<keyword evidence="5 6" id="KW-0539">Nucleus</keyword>
<keyword evidence="10" id="KW-1185">Reference proteome</keyword>
<name>A0A9Q0YGT9_HOLLE</name>
<dbReference type="InterPro" id="IPR046360">
    <property type="entry name" value="T-box_DNA-bd"/>
</dbReference>
<dbReference type="OrthoDB" id="7442607at2759"/>
<evidence type="ECO:0000256" key="6">
    <source>
        <dbReference type="PROSITE-ProRule" id="PRU00201"/>
    </source>
</evidence>
<dbReference type="PANTHER" id="PTHR11267:SF201">
    <property type="entry name" value="T-BOX DOMAIN-CONTAINING PROTEIN"/>
    <property type="match status" value="1"/>
</dbReference>
<dbReference type="GO" id="GO:0005634">
    <property type="term" value="C:nucleus"/>
    <property type="evidence" value="ECO:0007669"/>
    <property type="project" value="UniProtKB-SubCell"/>
</dbReference>
<reference evidence="9" key="1">
    <citation type="submission" date="2021-10" db="EMBL/GenBank/DDBJ databases">
        <title>Tropical sea cucumber genome reveals ecological adaptation and Cuvierian tubules defense mechanism.</title>
        <authorList>
            <person name="Chen T."/>
        </authorList>
    </citation>
    <scope>NUCLEOTIDE SEQUENCE</scope>
    <source>
        <strain evidence="9">Nanhai2018</strain>
        <tissue evidence="9">Muscle</tissue>
    </source>
</reference>
<comment type="caution">
    <text evidence="9">The sequence shown here is derived from an EMBL/GenBank/DDBJ whole genome shotgun (WGS) entry which is preliminary data.</text>
</comment>
<keyword evidence="2" id="KW-0805">Transcription regulation</keyword>
<evidence type="ECO:0000256" key="4">
    <source>
        <dbReference type="ARBA" id="ARBA00023163"/>
    </source>
</evidence>
<feature type="region of interest" description="Disordered" evidence="7">
    <location>
        <begin position="296"/>
        <end position="320"/>
    </location>
</feature>
<dbReference type="PROSITE" id="PS01264">
    <property type="entry name" value="TBOX_2"/>
    <property type="match status" value="1"/>
</dbReference>
<dbReference type="Proteomes" id="UP001152320">
    <property type="component" value="Chromosome 22"/>
</dbReference>
<feature type="domain" description="T-box" evidence="8">
    <location>
        <begin position="1"/>
        <end position="150"/>
    </location>
</feature>
<evidence type="ECO:0000256" key="5">
    <source>
        <dbReference type="ARBA" id="ARBA00023242"/>
    </source>
</evidence>
<keyword evidence="4" id="KW-0804">Transcription</keyword>
<dbReference type="InterPro" id="IPR008967">
    <property type="entry name" value="p53-like_TF_DNA-bd_sf"/>
</dbReference>
<dbReference type="GO" id="GO:0045893">
    <property type="term" value="P:positive regulation of DNA-templated transcription"/>
    <property type="evidence" value="ECO:0007669"/>
    <property type="project" value="InterPro"/>
</dbReference>
<organism evidence="9 10">
    <name type="scientific">Holothuria leucospilota</name>
    <name type="common">Black long sea cucumber</name>
    <name type="synonym">Mertensiothuria leucospilota</name>
    <dbReference type="NCBI Taxonomy" id="206669"/>
    <lineage>
        <taxon>Eukaryota</taxon>
        <taxon>Metazoa</taxon>
        <taxon>Echinodermata</taxon>
        <taxon>Eleutherozoa</taxon>
        <taxon>Echinozoa</taxon>
        <taxon>Holothuroidea</taxon>
        <taxon>Aspidochirotacea</taxon>
        <taxon>Aspidochirotida</taxon>
        <taxon>Holothuriidae</taxon>
        <taxon>Holothuria</taxon>
    </lineage>
</organism>
<comment type="caution">
    <text evidence="6">Lacks conserved residue(s) required for the propagation of feature annotation.</text>
</comment>
<evidence type="ECO:0000259" key="8">
    <source>
        <dbReference type="PROSITE" id="PS50252"/>
    </source>
</evidence>
<dbReference type="Pfam" id="PF00907">
    <property type="entry name" value="T-box"/>
    <property type="match status" value="1"/>
</dbReference>
<sequence>MFPQLSFKFTGLDPDTKYNVLVDMVLADPNQWKYSCGKWIMCGEAENIPKASNVYVHPDSPNTGAFWMRNEVVFSKLKLTNHKGKHESFVVLNSMHKYQPRIHVLDVTHSRTLQTHSFSETQFYAVTAYQNTDITQLKIDYNPFAKGFRDGYSSISGRNKQTVRQQQGLVGGFPLSVPANANSMSHPSDKQLFNFNHLITDRSHVPMTTIHHHQNSFPPTLDHNTTNQTHDFSRQKAVIDNFKTAFPLTSADPPQEIPGACSASKSQVPEGIQVLNLSQSTAPNVTIEQEVLSQMNGDQHDEEDKDDEVFEQTTKRQKLEATTESAFPVPFYRNFINSDAAKNNGFPQSRFYDLNEIHGTDTRHGAPLRNCSDSSCEADSFRITA</sequence>
<dbReference type="SMART" id="SM00425">
    <property type="entry name" value="TBOX"/>
    <property type="match status" value="1"/>
</dbReference>
<evidence type="ECO:0000256" key="3">
    <source>
        <dbReference type="ARBA" id="ARBA00023125"/>
    </source>
</evidence>
<dbReference type="PROSITE" id="PS50252">
    <property type="entry name" value="TBOX_3"/>
    <property type="match status" value="1"/>
</dbReference>
<dbReference type="InterPro" id="IPR018186">
    <property type="entry name" value="TF_T-box_CS"/>
</dbReference>
<accession>A0A9Q0YGT9</accession>
<dbReference type="GO" id="GO:0001708">
    <property type="term" value="P:cell fate specification"/>
    <property type="evidence" value="ECO:0007669"/>
    <property type="project" value="TreeGrafter"/>
</dbReference>
<evidence type="ECO:0000256" key="7">
    <source>
        <dbReference type="SAM" id="MobiDB-lite"/>
    </source>
</evidence>
<keyword evidence="3 6" id="KW-0238">DNA-binding</keyword>
<dbReference type="PANTHER" id="PTHR11267">
    <property type="entry name" value="T-BOX PROTEIN-RELATED"/>
    <property type="match status" value="1"/>
</dbReference>
<evidence type="ECO:0000313" key="10">
    <source>
        <dbReference type="Proteomes" id="UP001152320"/>
    </source>
</evidence>
<feature type="compositionally biased region" description="Acidic residues" evidence="7">
    <location>
        <begin position="300"/>
        <end position="310"/>
    </location>
</feature>
<protein>
    <submittedName>
        <fullName evidence="9">T-box protein 1</fullName>
    </submittedName>
</protein>
<dbReference type="GO" id="GO:0000981">
    <property type="term" value="F:DNA-binding transcription factor activity, RNA polymerase II-specific"/>
    <property type="evidence" value="ECO:0007669"/>
    <property type="project" value="TreeGrafter"/>
</dbReference>
<dbReference type="InterPro" id="IPR001699">
    <property type="entry name" value="TF_T-box"/>
</dbReference>
<gene>
    <name evidence="9" type="ORF">HOLleu_40973</name>
</gene>
<comment type="subcellular location">
    <subcellularLocation>
        <location evidence="1 6">Nucleus</location>
    </subcellularLocation>
</comment>
<dbReference type="EMBL" id="JAIZAY010000022">
    <property type="protein sequence ID" value="KAJ8021180.1"/>
    <property type="molecule type" value="Genomic_DNA"/>
</dbReference>
<dbReference type="InterPro" id="IPR036960">
    <property type="entry name" value="T-box_sf"/>
</dbReference>
<dbReference type="PRINTS" id="PR00937">
    <property type="entry name" value="TBOX"/>
</dbReference>
<evidence type="ECO:0000313" key="9">
    <source>
        <dbReference type="EMBL" id="KAJ8021180.1"/>
    </source>
</evidence>
<proteinExistence type="predicted"/>
<dbReference type="GO" id="GO:0000785">
    <property type="term" value="C:chromatin"/>
    <property type="evidence" value="ECO:0007669"/>
    <property type="project" value="TreeGrafter"/>
</dbReference>
<dbReference type="AlphaFoldDB" id="A0A9Q0YGT9"/>